<dbReference type="PROSITE" id="PS51679">
    <property type="entry name" value="SAM_MT_C5"/>
    <property type="match status" value="1"/>
</dbReference>
<evidence type="ECO:0000256" key="2">
    <source>
        <dbReference type="ARBA" id="ARBA00022679"/>
    </source>
</evidence>
<dbReference type="PRINTS" id="PR00105">
    <property type="entry name" value="C5METTRFRASE"/>
</dbReference>
<accession>A0A3R7R0K9</accession>
<protein>
    <submittedName>
        <fullName evidence="6">DNA methyltransferase 2</fullName>
    </submittedName>
</protein>
<feature type="region of interest" description="Disordered" evidence="5">
    <location>
        <begin position="1"/>
        <end position="36"/>
    </location>
</feature>
<feature type="compositionally biased region" description="Basic and acidic residues" evidence="5">
    <location>
        <begin position="1"/>
        <end position="10"/>
    </location>
</feature>
<dbReference type="GO" id="GO:0008168">
    <property type="term" value="F:methyltransferase activity"/>
    <property type="evidence" value="ECO:0007669"/>
    <property type="project" value="UniProtKB-KW"/>
</dbReference>
<evidence type="ECO:0000256" key="3">
    <source>
        <dbReference type="ARBA" id="ARBA00022691"/>
    </source>
</evidence>
<evidence type="ECO:0000313" key="6">
    <source>
        <dbReference type="EMBL" id="ROT86061.1"/>
    </source>
</evidence>
<dbReference type="InterPro" id="IPR050750">
    <property type="entry name" value="C5-MTase"/>
</dbReference>
<evidence type="ECO:0000256" key="1">
    <source>
        <dbReference type="ARBA" id="ARBA00022603"/>
    </source>
</evidence>
<name>A0A3R7R0K9_PENVA</name>
<dbReference type="SUPFAM" id="SSF53335">
    <property type="entry name" value="S-adenosyl-L-methionine-dependent methyltransferases"/>
    <property type="match status" value="1"/>
</dbReference>
<dbReference type="STRING" id="6689.A0A3R7R0K9"/>
<dbReference type="Gene3D" id="3.40.50.150">
    <property type="entry name" value="Vaccinia Virus protein VP39"/>
    <property type="match status" value="1"/>
</dbReference>
<proteinExistence type="inferred from homology"/>
<dbReference type="Proteomes" id="UP000283509">
    <property type="component" value="Unassembled WGS sequence"/>
</dbReference>
<dbReference type="AlphaFoldDB" id="A0A3R7R0K9"/>
<reference evidence="6 7" key="1">
    <citation type="submission" date="2018-04" db="EMBL/GenBank/DDBJ databases">
        <authorList>
            <person name="Zhang X."/>
            <person name="Yuan J."/>
            <person name="Li F."/>
            <person name="Xiang J."/>
        </authorList>
    </citation>
    <scope>NUCLEOTIDE SEQUENCE [LARGE SCALE GENOMIC DNA]</scope>
    <source>
        <tissue evidence="6">Muscle</tissue>
    </source>
</reference>
<keyword evidence="3 4" id="KW-0949">S-adenosyl-L-methionine</keyword>
<dbReference type="InterPro" id="IPR001525">
    <property type="entry name" value="C5_MeTfrase"/>
</dbReference>
<gene>
    <name evidence="6" type="ORF">C7M84_011833</name>
</gene>
<keyword evidence="7" id="KW-1185">Reference proteome</keyword>
<dbReference type="PANTHER" id="PTHR46098:SF1">
    <property type="entry name" value="TRNA (CYTOSINE(38)-C(5))-METHYLTRANSFERASE"/>
    <property type="match status" value="1"/>
</dbReference>
<organism evidence="6 7">
    <name type="scientific">Penaeus vannamei</name>
    <name type="common">Whiteleg shrimp</name>
    <name type="synonym">Litopenaeus vannamei</name>
    <dbReference type="NCBI Taxonomy" id="6689"/>
    <lineage>
        <taxon>Eukaryota</taxon>
        <taxon>Metazoa</taxon>
        <taxon>Ecdysozoa</taxon>
        <taxon>Arthropoda</taxon>
        <taxon>Crustacea</taxon>
        <taxon>Multicrustacea</taxon>
        <taxon>Malacostraca</taxon>
        <taxon>Eumalacostraca</taxon>
        <taxon>Eucarida</taxon>
        <taxon>Decapoda</taxon>
        <taxon>Dendrobranchiata</taxon>
        <taxon>Penaeoidea</taxon>
        <taxon>Penaeidae</taxon>
        <taxon>Penaeus</taxon>
    </lineage>
</organism>
<comment type="similarity">
    <text evidence="4">Belongs to the class I-like SAM-binding methyltransferase superfamily. C5-methyltransferase family.</text>
</comment>
<keyword evidence="2 4" id="KW-0808">Transferase</keyword>
<evidence type="ECO:0000313" key="7">
    <source>
        <dbReference type="Proteomes" id="UP000283509"/>
    </source>
</evidence>
<feature type="compositionally biased region" description="Basic and acidic residues" evidence="5">
    <location>
        <begin position="17"/>
        <end position="27"/>
    </location>
</feature>
<feature type="active site" evidence="4">
    <location>
        <position position="164"/>
    </location>
</feature>
<comment type="caution">
    <text evidence="6">The sequence shown here is derived from an EMBL/GenBank/DDBJ whole genome shotgun (WGS) entry which is preliminary data.</text>
</comment>
<dbReference type="InterPro" id="IPR029063">
    <property type="entry name" value="SAM-dependent_MTases_sf"/>
</dbReference>
<evidence type="ECO:0000256" key="5">
    <source>
        <dbReference type="SAM" id="MobiDB-lite"/>
    </source>
</evidence>
<dbReference type="Pfam" id="PF00145">
    <property type="entry name" value="DNA_methylase"/>
    <property type="match status" value="1"/>
</dbReference>
<keyword evidence="1 4" id="KW-0489">Methyltransferase</keyword>
<dbReference type="OrthoDB" id="414133at2759"/>
<sequence length="377" mass="43412">MQLLRGERLRKGVGAGRRAENEPESRRLQNRPITTPYSNGDRLANWCRQERWRRSRPGNAIDLRSLSGRKQEQNFDKLRRIPSRTMGQPLRLLELYSGIGGMHAAVRESGIPFEVTSSFEINTSALEVYRHNFPGTSKPRNIMGLTVEEMEQLSPNIIMMSPPCQPFTRQGLKRDVEDARTSSFLHFLGLLEEITAPPEMILLENVAGFEVSQARGRLIGVLEKRGYTWQEFLLSPTEVGVPNSRLRYYLLAKLKPSTFCFPQSQEVLNELPLCLCCKTQEKVPSRESLCRDCNKQILPSLQHLLHKFHSSQNADCLQTSTSFRDIEPSLTGMLIMWRELGRLCNTTLTFLCQRFTHRFRTYHQMTLNELGYCRVFS</sequence>
<dbReference type="EMBL" id="QCYY01000025">
    <property type="protein sequence ID" value="ROT86061.1"/>
    <property type="molecule type" value="Genomic_DNA"/>
</dbReference>
<evidence type="ECO:0000256" key="4">
    <source>
        <dbReference type="PROSITE-ProRule" id="PRU01016"/>
    </source>
</evidence>
<dbReference type="GO" id="GO:0032259">
    <property type="term" value="P:methylation"/>
    <property type="evidence" value="ECO:0007669"/>
    <property type="project" value="UniProtKB-KW"/>
</dbReference>
<reference evidence="6 7" key="2">
    <citation type="submission" date="2019-01" db="EMBL/GenBank/DDBJ databases">
        <title>The decoding of complex shrimp genome reveals the adaptation for benthos swimmer, frequently molting mechanism and breeding impact on genome.</title>
        <authorList>
            <person name="Sun Y."/>
            <person name="Gao Y."/>
            <person name="Yu Y."/>
        </authorList>
    </citation>
    <scope>NUCLEOTIDE SEQUENCE [LARGE SCALE GENOMIC DNA]</scope>
    <source>
        <tissue evidence="6">Muscle</tissue>
    </source>
</reference>
<dbReference type="GO" id="GO:0005634">
    <property type="term" value="C:nucleus"/>
    <property type="evidence" value="ECO:0007669"/>
    <property type="project" value="TreeGrafter"/>
</dbReference>
<dbReference type="PANTHER" id="PTHR46098">
    <property type="entry name" value="TRNA (CYTOSINE(38)-C(5))-METHYLTRANSFERASE"/>
    <property type="match status" value="1"/>
</dbReference>